<dbReference type="AlphaFoldDB" id="A0A9Q3HBM1"/>
<name>A0A9Q3HBM1_9BASI</name>
<dbReference type="EMBL" id="AVOT02013838">
    <property type="protein sequence ID" value="MBW0496794.1"/>
    <property type="molecule type" value="Genomic_DNA"/>
</dbReference>
<organism evidence="1 2">
    <name type="scientific">Austropuccinia psidii MF-1</name>
    <dbReference type="NCBI Taxonomy" id="1389203"/>
    <lineage>
        <taxon>Eukaryota</taxon>
        <taxon>Fungi</taxon>
        <taxon>Dikarya</taxon>
        <taxon>Basidiomycota</taxon>
        <taxon>Pucciniomycotina</taxon>
        <taxon>Pucciniomycetes</taxon>
        <taxon>Pucciniales</taxon>
        <taxon>Sphaerophragmiaceae</taxon>
        <taxon>Austropuccinia</taxon>
    </lineage>
</organism>
<evidence type="ECO:0000313" key="2">
    <source>
        <dbReference type="Proteomes" id="UP000765509"/>
    </source>
</evidence>
<accession>A0A9Q3HBM1</accession>
<proteinExistence type="predicted"/>
<protein>
    <submittedName>
        <fullName evidence="1">Uncharacterized protein</fullName>
    </submittedName>
</protein>
<dbReference type="Proteomes" id="UP000765509">
    <property type="component" value="Unassembled WGS sequence"/>
</dbReference>
<comment type="caution">
    <text evidence="1">The sequence shown here is derived from an EMBL/GenBank/DDBJ whole genome shotgun (WGS) entry which is preliminary data.</text>
</comment>
<gene>
    <name evidence="1" type="ORF">O181_036509</name>
</gene>
<evidence type="ECO:0000313" key="1">
    <source>
        <dbReference type="EMBL" id="MBW0496794.1"/>
    </source>
</evidence>
<reference evidence="1" key="1">
    <citation type="submission" date="2021-03" db="EMBL/GenBank/DDBJ databases">
        <title>Draft genome sequence of rust myrtle Austropuccinia psidii MF-1, a brazilian biotype.</title>
        <authorList>
            <person name="Quecine M.C."/>
            <person name="Pachon D.M.R."/>
            <person name="Bonatelli M.L."/>
            <person name="Correr F.H."/>
            <person name="Franceschini L.M."/>
            <person name="Leite T.F."/>
            <person name="Margarido G.R.A."/>
            <person name="Almeida C.A."/>
            <person name="Ferrarezi J.A."/>
            <person name="Labate C.A."/>
        </authorList>
    </citation>
    <scope>NUCLEOTIDE SEQUENCE</scope>
    <source>
        <strain evidence="1">MF-1</strain>
    </source>
</reference>
<keyword evidence="2" id="KW-1185">Reference proteome</keyword>
<sequence>MPAESANELQSSIPIIEVRFLGPQSNIPSSWCERSNKGLRKTLSVFHSHRDVKLLSCANAHCAHSLLGLIHETNQLAFSSYC</sequence>